<keyword evidence="3" id="KW-1185">Reference proteome</keyword>
<evidence type="ECO:0000313" key="2">
    <source>
        <dbReference type="EMBL" id="CAL1597986.1"/>
    </source>
</evidence>
<sequence>MEMWKKIAELLMFIQVNVYHQKAHAKEGEHWAENKEVDNFVQLRKIVLVGAEKWERTEKGRIVPSECIMETVMAVHEEIGHAGIKPTRRELAKLDLWIREKEIRKVLRECTVCGQFNAGRRVKRSDDLTIKSTVPWGSICMDVAGPMGISGKQGERYLIVLVDSMSGYMVAKAVRNATGSAVVTMLEQTCCALGKPRELRTDNGTHFKNKKMDAWCQQNGVFHVYAPVYTPQANGIAERTIGLVKTWIAKNANSKEWSTKMLELSRVLNDRFRATRKSPAEELNKRPFTSLEIGRGPEQKHDTQGEHRPLTVGQQVWIKAQNPSTGLAVKPKYDRKDTVVEILDHNTTYKDRASVRKSPGEFEESKGGGRFRREGEITVGECEQLLRHMLDTEWIGNSVGRARGALVEIIVVEGWQVRRFLDAIHYRTPRLEEAWGGGEGIGRRRRGWDYDSTVPPEPHVSQWEEILRSCWPDTVRTGPRPNAVVPSFPVFKACGINYMKEFDHMNLSEGRICTWREILDEVFTCGDGVQELGPVPSERGIRSTALYSNMTSLDAWGSSTTVSVGRHKDYLVSTVEGQVSDARAIRVMVKSVIHPQGGVVSVGAGISVLTDAWCAGTETTTKIVGRKSWMQRLRSLGARLWPGRDEATPAQERK</sequence>
<dbReference type="InterPro" id="IPR050951">
    <property type="entry name" value="Retrovirus_Pol_polyprotein"/>
</dbReference>
<evidence type="ECO:0000313" key="3">
    <source>
        <dbReference type="Proteomes" id="UP001497482"/>
    </source>
</evidence>
<dbReference type="EMBL" id="OZ035844">
    <property type="protein sequence ID" value="CAL1597986.1"/>
    <property type="molecule type" value="Genomic_DNA"/>
</dbReference>
<name>A0AAV2LBQ8_KNICA</name>
<organism evidence="2 3">
    <name type="scientific">Knipowitschia caucasica</name>
    <name type="common">Caucasian dwarf goby</name>
    <name type="synonym">Pomatoschistus caucasicus</name>
    <dbReference type="NCBI Taxonomy" id="637954"/>
    <lineage>
        <taxon>Eukaryota</taxon>
        <taxon>Metazoa</taxon>
        <taxon>Chordata</taxon>
        <taxon>Craniata</taxon>
        <taxon>Vertebrata</taxon>
        <taxon>Euteleostomi</taxon>
        <taxon>Actinopterygii</taxon>
        <taxon>Neopterygii</taxon>
        <taxon>Teleostei</taxon>
        <taxon>Neoteleostei</taxon>
        <taxon>Acanthomorphata</taxon>
        <taxon>Gobiaria</taxon>
        <taxon>Gobiiformes</taxon>
        <taxon>Gobioidei</taxon>
        <taxon>Gobiidae</taxon>
        <taxon>Gobiinae</taxon>
        <taxon>Knipowitschia</taxon>
    </lineage>
</organism>
<dbReference type="PROSITE" id="PS50994">
    <property type="entry name" value="INTEGRASE"/>
    <property type="match status" value="1"/>
</dbReference>
<dbReference type="AlphaFoldDB" id="A0AAV2LBQ8"/>
<dbReference type="InterPro" id="IPR012337">
    <property type="entry name" value="RNaseH-like_sf"/>
</dbReference>
<gene>
    <name evidence="2" type="ORF">KC01_LOCUS26446</name>
</gene>
<accession>A0AAV2LBQ8</accession>
<dbReference type="PANTHER" id="PTHR37984">
    <property type="entry name" value="PROTEIN CBG26694"/>
    <property type="match status" value="1"/>
</dbReference>
<protein>
    <recommendedName>
        <fullName evidence="1">Integrase catalytic domain-containing protein</fullName>
    </recommendedName>
</protein>
<evidence type="ECO:0000259" key="1">
    <source>
        <dbReference type="PROSITE" id="PS50994"/>
    </source>
</evidence>
<proteinExistence type="predicted"/>
<dbReference type="InterPro" id="IPR001584">
    <property type="entry name" value="Integrase_cat-core"/>
</dbReference>
<dbReference type="Proteomes" id="UP001497482">
    <property type="component" value="Chromosome 22"/>
</dbReference>
<dbReference type="InterPro" id="IPR036397">
    <property type="entry name" value="RNaseH_sf"/>
</dbReference>
<reference evidence="2 3" key="1">
    <citation type="submission" date="2024-04" db="EMBL/GenBank/DDBJ databases">
        <authorList>
            <person name="Waldvogel A.-M."/>
            <person name="Schoenle A."/>
        </authorList>
    </citation>
    <scope>NUCLEOTIDE SEQUENCE [LARGE SCALE GENOMIC DNA]</scope>
</reference>
<dbReference type="SUPFAM" id="SSF53098">
    <property type="entry name" value="Ribonuclease H-like"/>
    <property type="match status" value="1"/>
</dbReference>
<dbReference type="PANTHER" id="PTHR37984:SF5">
    <property type="entry name" value="PROTEIN NYNRIN-LIKE"/>
    <property type="match status" value="1"/>
</dbReference>
<feature type="domain" description="Integrase catalytic" evidence="1">
    <location>
        <begin position="131"/>
        <end position="305"/>
    </location>
</feature>
<dbReference type="GO" id="GO:0015074">
    <property type="term" value="P:DNA integration"/>
    <property type="evidence" value="ECO:0007669"/>
    <property type="project" value="InterPro"/>
</dbReference>
<dbReference type="Gene3D" id="3.30.420.10">
    <property type="entry name" value="Ribonuclease H-like superfamily/Ribonuclease H"/>
    <property type="match status" value="1"/>
</dbReference>
<dbReference type="Pfam" id="PF00665">
    <property type="entry name" value="rve"/>
    <property type="match status" value="1"/>
</dbReference>
<dbReference type="GO" id="GO:0003676">
    <property type="term" value="F:nucleic acid binding"/>
    <property type="evidence" value="ECO:0007669"/>
    <property type="project" value="InterPro"/>
</dbReference>